<evidence type="ECO:0000313" key="2">
    <source>
        <dbReference type="EMBL" id="PYE15968.1"/>
    </source>
</evidence>
<evidence type="ECO:0000313" key="3">
    <source>
        <dbReference type="Proteomes" id="UP000247591"/>
    </source>
</evidence>
<organism evidence="2 3">
    <name type="scientific">Williamsia limnetica</name>
    <dbReference type="NCBI Taxonomy" id="882452"/>
    <lineage>
        <taxon>Bacteria</taxon>
        <taxon>Bacillati</taxon>
        <taxon>Actinomycetota</taxon>
        <taxon>Actinomycetes</taxon>
        <taxon>Mycobacteriales</taxon>
        <taxon>Nocardiaceae</taxon>
        <taxon>Williamsia</taxon>
    </lineage>
</organism>
<sequence length="158" mass="16803">MRFRRDGRRSLLSVSALRVVWLGLAVVAVLFTVWTALSPAGGVSLSCSKSGQLGLEGSRAALNCDDSIVRVFGVWPLVQLGQLLAIPPAVAALVMKRWVSWLVVLTFLVLAFVAVANWTSFWVSLSFAVPMAAVGLVAASVQHIVPPAGPRVVTAPRN</sequence>
<comment type="caution">
    <text evidence="2">The sequence shown here is derived from an EMBL/GenBank/DDBJ whole genome shotgun (WGS) entry which is preliminary data.</text>
</comment>
<feature type="transmembrane region" description="Helical" evidence="1">
    <location>
        <begin position="12"/>
        <end position="36"/>
    </location>
</feature>
<feature type="transmembrane region" description="Helical" evidence="1">
    <location>
        <begin position="68"/>
        <end position="86"/>
    </location>
</feature>
<name>A0A318RZL5_WILLI</name>
<evidence type="ECO:0000256" key="1">
    <source>
        <dbReference type="SAM" id="Phobius"/>
    </source>
</evidence>
<dbReference type="AlphaFoldDB" id="A0A318RZL5"/>
<keyword evidence="3" id="KW-1185">Reference proteome</keyword>
<proteinExistence type="predicted"/>
<protein>
    <submittedName>
        <fullName evidence="2">Uncharacterized protein</fullName>
    </submittedName>
</protein>
<keyword evidence="1" id="KW-0812">Transmembrane</keyword>
<feature type="transmembrane region" description="Helical" evidence="1">
    <location>
        <begin position="98"/>
        <end position="115"/>
    </location>
</feature>
<reference evidence="2 3" key="1">
    <citation type="submission" date="2018-06" db="EMBL/GenBank/DDBJ databases">
        <title>Genomic Encyclopedia of Type Strains, Phase IV (KMG-IV): sequencing the most valuable type-strain genomes for metagenomic binning, comparative biology and taxonomic classification.</title>
        <authorList>
            <person name="Goeker M."/>
        </authorList>
    </citation>
    <scope>NUCLEOTIDE SEQUENCE [LARGE SCALE GENOMIC DNA]</scope>
    <source>
        <strain evidence="2 3">DSM 45521</strain>
    </source>
</reference>
<accession>A0A318RZL5</accession>
<gene>
    <name evidence="2" type="ORF">DFR67_109196</name>
</gene>
<keyword evidence="1" id="KW-1133">Transmembrane helix</keyword>
<dbReference type="EMBL" id="QJSP01000009">
    <property type="protein sequence ID" value="PYE15968.1"/>
    <property type="molecule type" value="Genomic_DNA"/>
</dbReference>
<keyword evidence="1" id="KW-0472">Membrane</keyword>
<dbReference type="Proteomes" id="UP000247591">
    <property type="component" value="Unassembled WGS sequence"/>
</dbReference>